<dbReference type="KEGG" id="mmai:sS8_3206"/>
<dbReference type="SUPFAM" id="SSF53323">
    <property type="entry name" value="Pyruvate-ferredoxin oxidoreductase, PFOR, domain III"/>
    <property type="match status" value="1"/>
</dbReference>
<reference evidence="3 4" key="1">
    <citation type="submission" date="2016-12" db="EMBL/GenBank/DDBJ databases">
        <title>Genome sequencing of Methylocaldum marinum.</title>
        <authorList>
            <person name="Takeuchi M."/>
            <person name="Kamagata Y."/>
            <person name="Hiraoka S."/>
            <person name="Oshima K."/>
            <person name="Hattori M."/>
            <person name="Iwasaki W."/>
        </authorList>
    </citation>
    <scope>NUCLEOTIDE SEQUENCE [LARGE SCALE GENOMIC DNA]</scope>
    <source>
        <strain evidence="3 4">S8</strain>
    </source>
</reference>
<dbReference type="PANTHER" id="PTHR43854:SF1">
    <property type="entry name" value="INDOLEPYRUVATE OXIDOREDUCTASE SUBUNIT IORB"/>
    <property type="match status" value="1"/>
</dbReference>
<dbReference type="RefSeq" id="WP_119630404.1">
    <property type="nucleotide sequence ID" value="NZ_AP017928.1"/>
</dbReference>
<dbReference type="OrthoDB" id="9800445at2"/>
<feature type="domain" description="Pyruvate/ketoisovalerate oxidoreductase catalytic" evidence="2">
    <location>
        <begin position="58"/>
        <end position="236"/>
    </location>
</feature>
<accession>A0A250KZD7</accession>
<dbReference type="Proteomes" id="UP000266313">
    <property type="component" value="Chromosome"/>
</dbReference>
<dbReference type="InterPro" id="IPR019752">
    <property type="entry name" value="Pyrv/ketoisovalerate_OxRed_cat"/>
</dbReference>
<dbReference type="AlphaFoldDB" id="A0A250KZD7"/>
<keyword evidence="1" id="KW-0560">Oxidoreductase</keyword>
<dbReference type="InterPro" id="IPR052198">
    <property type="entry name" value="IorB_Oxidoreductase"/>
</dbReference>
<keyword evidence="4" id="KW-1185">Reference proteome</keyword>
<dbReference type="PANTHER" id="PTHR43854">
    <property type="entry name" value="INDOLEPYRUVATE OXIDOREDUCTASE SUBUNIT IORB"/>
    <property type="match status" value="1"/>
</dbReference>
<dbReference type="Pfam" id="PF01558">
    <property type="entry name" value="POR"/>
    <property type="match status" value="1"/>
</dbReference>
<dbReference type="EMBL" id="AP017928">
    <property type="protein sequence ID" value="BBA35149.1"/>
    <property type="molecule type" value="Genomic_DNA"/>
</dbReference>
<gene>
    <name evidence="3" type="ORF">sS8_3206</name>
</gene>
<sequence length="273" mass="30427">MSIARRPSAVRLRNDWNEVIRWEDHDQSAPVPENTAETYCFHPGELPEDLRILMVGIGGQGVANLTRRLRDLIADRYCHVCTAEQRGVAQRRASTAATLIAGRSVCAPSLAVSDVDILIGLEPLEALRYRDRLRPGSLCLLSDVRIETICGGLRQYAYADTQEILRELEGRGAHCVLIPLAQWHLSERMEAVYASSAMLGFFCAAFDLDIQRAKTLAFGALAPRTAHKNIRAMEWGFLRFYSEASNKPLSNRQKSSDCVHPEYGEAELAEANV</sequence>
<dbReference type="Gene3D" id="3.40.920.10">
    <property type="entry name" value="Pyruvate-ferredoxin oxidoreductase, PFOR, domain III"/>
    <property type="match status" value="1"/>
</dbReference>
<dbReference type="InterPro" id="IPR002869">
    <property type="entry name" value="Pyrv_flavodox_OxRed_cen"/>
</dbReference>
<evidence type="ECO:0000259" key="2">
    <source>
        <dbReference type="Pfam" id="PF01558"/>
    </source>
</evidence>
<protein>
    <recommendedName>
        <fullName evidence="2">Pyruvate/ketoisovalerate oxidoreductase catalytic domain-containing protein</fullName>
    </recommendedName>
</protein>
<evidence type="ECO:0000313" key="4">
    <source>
        <dbReference type="Proteomes" id="UP000266313"/>
    </source>
</evidence>
<evidence type="ECO:0000313" key="3">
    <source>
        <dbReference type="EMBL" id="BBA35149.1"/>
    </source>
</evidence>
<organism evidence="3 4">
    <name type="scientific">Methylocaldum marinum</name>
    <dbReference type="NCBI Taxonomy" id="1432792"/>
    <lineage>
        <taxon>Bacteria</taxon>
        <taxon>Pseudomonadati</taxon>
        <taxon>Pseudomonadota</taxon>
        <taxon>Gammaproteobacteria</taxon>
        <taxon>Methylococcales</taxon>
        <taxon>Methylococcaceae</taxon>
        <taxon>Methylocaldum</taxon>
    </lineage>
</organism>
<proteinExistence type="predicted"/>
<evidence type="ECO:0000256" key="1">
    <source>
        <dbReference type="ARBA" id="ARBA00023002"/>
    </source>
</evidence>
<name>A0A250KZD7_9GAMM</name>
<dbReference type="GO" id="GO:0016903">
    <property type="term" value="F:oxidoreductase activity, acting on the aldehyde or oxo group of donors"/>
    <property type="evidence" value="ECO:0007669"/>
    <property type="project" value="InterPro"/>
</dbReference>